<comment type="caution">
    <text evidence="1">The sequence shown here is derived from an EMBL/GenBank/DDBJ whole genome shotgun (WGS) entry which is preliminary data.</text>
</comment>
<dbReference type="Proteomes" id="UP000708208">
    <property type="component" value="Unassembled WGS sequence"/>
</dbReference>
<keyword evidence="2" id="KW-1185">Reference proteome</keyword>
<evidence type="ECO:0000313" key="1">
    <source>
        <dbReference type="EMBL" id="CAG7720664.1"/>
    </source>
</evidence>
<dbReference type="EMBL" id="CAJVCH010072544">
    <property type="protein sequence ID" value="CAG7720664.1"/>
    <property type="molecule type" value="Genomic_DNA"/>
</dbReference>
<name>A0A8J2P1Q7_9HEXA</name>
<accession>A0A8J2P1Q7</accession>
<sequence length="78" mass="8897">MTSVITKTGPWGLMQRQIKKENNFTRKKMDRFGQLTLRPGSDCMLLKREKLTLLNGLRRKCSCKDIFDGATYGSIDGV</sequence>
<protein>
    <submittedName>
        <fullName evidence="1">Uncharacterized protein</fullName>
    </submittedName>
</protein>
<gene>
    <name evidence="1" type="ORF">AFUS01_LOCUS9930</name>
</gene>
<proteinExistence type="predicted"/>
<organism evidence="1 2">
    <name type="scientific">Allacma fusca</name>
    <dbReference type="NCBI Taxonomy" id="39272"/>
    <lineage>
        <taxon>Eukaryota</taxon>
        <taxon>Metazoa</taxon>
        <taxon>Ecdysozoa</taxon>
        <taxon>Arthropoda</taxon>
        <taxon>Hexapoda</taxon>
        <taxon>Collembola</taxon>
        <taxon>Symphypleona</taxon>
        <taxon>Sminthuridae</taxon>
        <taxon>Allacma</taxon>
    </lineage>
</organism>
<reference evidence="1" key="1">
    <citation type="submission" date="2021-06" db="EMBL/GenBank/DDBJ databases">
        <authorList>
            <person name="Hodson N. C."/>
            <person name="Mongue J. A."/>
            <person name="Jaron S. K."/>
        </authorList>
    </citation>
    <scope>NUCLEOTIDE SEQUENCE</scope>
</reference>
<dbReference type="AlphaFoldDB" id="A0A8J2P1Q7"/>
<evidence type="ECO:0000313" key="2">
    <source>
        <dbReference type="Proteomes" id="UP000708208"/>
    </source>
</evidence>